<dbReference type="EMBL" id="JAAOAV010000016">
    <property type="protein sequence ID" value="KAF5611911.1"/>
    <property type="molecule type" value="Genomic_DNA"/>
</dbReference>
<comment type="caution">
    <text evidence="2">The sequence shown here is derived from an EMBL/GenBank/DDBJ whole genome shotgun (WGS) entry which is preliminary data.</text>
</comment>
<proteinExistence type="predicted"/>
<dbReference type="OrthoDB" id="5024657at2759"/>
<evidence type="ECO:0000313" key="3">
    <source>
        <dbReference type="Proteomes" id="UP000547976"/>
    </source>
</evidence>
<feature type="region of interest" description="Disordered" evidence="1">
    <location>
        <begin position="1"/>
        <end position="53"/>
    </location>
</feature>
<name>A0A8H5V620_GIBSU</name>
<dbReference type="GeneID" id="59314375"/>
<reference evidence="2 3" key="1">
    <citation type="submission" date="2020-05" db="EMBL/GenBank/DDBJ databases">
        <title>Identification and distribution of gene clusters putatively required for synthesis of sphingolipid metabolism inhibitors in phylogenetically diverse species of the filamentous fungus Fusarium.</title>
        <authorList>
            <person name="Kim H.-S."/>
            <person name="Busman M."/>
            <person name="Brown D.W."/>
            <person name="Divon H."/>
            <person name="Uhlig S."/>
            <person name="Proctor R.H."/>
        </authorList>
    </citation>
    <scope>NUCLEOTIDE SEQUENCE [LARGE SCALE GENOMIC DNA]</scope>
    <source>
        <strain evidence="2 3">NRRL 66333</strain>
    </source>
</reference>
<accession>A0A8H5V620</accession>
<dbReference type="Proteomes" id="UP000547976">
    <property type="component" value="Unassembled WGS sequence"/>
</dbReference>
<evidence type="ECO:0000256" key="1">
    <source>
        <dbReference type="SAM" id="MobiDB-lite"/>
    </source>
</evidence>
<dbReference type="AlphaFoldDB" id="A0A8H5V620"/>
<protein>
    <submittedName>
        <fullName evidence="2">Uncharacterized protein</fullName>
    </submittedName>
</protein>
<evidence type="ECO:0000313" key="2">
    <source>
        <dbReference type="EMBL" id="KAF5611911.1"/>
    </source>
</evidence>
<organism evidence="2 3">
    <name type="scientific">Gibberella subglutinans</name>
    <name type="common">Fusarium subglutinans</name>
    <dbReference type="NCBI Taxonomy" id="42677"/>
    <lineage>
        <taxon>Eukaryota</taxon>
        <taxon>Fungi</taxon>
        <taxon>Dikarya</taxon>
        <taxon>Ascomycota</taxon>
        <taxon>Pezizomycotina</taxon>
        <taxon>Sordariomycetes</taxon>
        <taxon>Hypocreomycetidae</taxon>
        <taxon>Hypocreales</taxon>
        <taxon>Nectriaceae</taxon>
        <taxon>Fusarium</taxon>
        <taxon>Fusarium fujikuroi species complex</taxon>
    </lineage>
</organism>
<keyword evidence="3" id="KW-1185">Reference proteome</keyword>
<sequence length="472" mass="54921">MSNHHIEDLPLSSSSKQMTSSRPQHQEKPAQQEGSQASLPVEALPNISGEPGKDKQAQVLSLNGLQSWEESSGVNVRELGQAYYCVDNFAVFHSALRPIDDVLECLAIGSVPVDKCIKAIRWLLSKGYEANEQKDQVWYRDNRQCGHMPELLIDLLDKASDMIRVEGIYEIISTLHKHGYALPYNMNLHRYHITRNDQKSKPDLIRRWVGKWMHTQCWSQSTNLGNLLWGLFLDIADQSTGWKESYQGEAASILERKIQVLIEYEAVTSSEVVALQSIVAALRDNPLEFKLIDGENDGKEYWETLCNTLHPFSRDENFLANNLLLGLKRDTERRQRLHSFIVEADWNPWMVWHDYKMQCPKHRANLSHPWMKHWTWKMFQRRNGKWYDSEWVTFVEVNYDEFVAAAESLWLAERISGRESQVKDETTENSTEDDSRSEKLIEEFERRCAEIRAELQQIVGDSQRKREIQKEV</sequence>
<gene>
    <name evidence="2" type="ORF">FSUBG_1938</name>
</gene>
<feature type="compositionally biased region" description="Polar residues" evidence="1">
    <location>
        <begin position="11"/>
        <end position="23"/>
    </location>
</feature>
<dbReference type="RefSeq" id="XP_036542581.1">
    <property type="nucleotide sequence ID" value="XM_036679657.1"/>
</dbReference>